<accession>A0A8J8SIM9</accession>
<name>A0A8J8SIM9_9FIRM</name>
<evidence type="ECO:0000313" key="3">
    <source>
        <dbReference type="EMBL" id="QUI24612.1"/>
    </source>
</evidence>
<dbReference type="Gene3D" id="3.40.190.10">
    <property type="entry name" value="Periplasmic binding protein-like II"/>
    <property type="match status" value="2"/>
</dbReference>
<dbReference type="AlphaFoldDB" id="A0A8J8SIM9"/>
<dbReference type="Pfam" id="PF01547">
    <property type="entry name" value="SBP_bac_1"/>
    <property type="match status" value="1"/>
</dbReference>
<organism evidence="3 4">
    <name type="scientific">Vallitalea pronyensis</name>
    <dbReference type="NCBI Taxonomy" id="1348613"/>
    <lineage>
        <taxon>Bacteria</taxon>
        <taxon>Bacillati</taxon>
        <taxon>Bacillota</taxon>
        <taxon>Clostridia</taxon>
        <taxon>Lachnospirales</taxon>
        <taxon>Vallitaleaceae</taxon>
        <taxon>Vallitalea</taxon>
    </lineage>
</organism>
<evidence type="ECO:0000313" key="4">
    <source>
        <dbReference type="Proteomes" id="UP000683246"/>
    </source>
</evidence>
<dbReference type="Proteomes" id="UP000683246">
    <property type="component" value="Chromosome"/>
</dbReference>
<dbReference type="SUPFAM" id="SSF53850">
    <property type="entry name" value="Periplasmic binding protein-like II"/>
    <property type="match status" value="1"/>
</dbReference>
<feature type="chain" id="PRO_5039389755" evidence="2">
    <location>
        <begin position="19"/>
        <end position="442"/>
    </location>
</feature>
<proteinExistence type="predicted"/>
<dbReference type="PANTHER" id="PTHR43649:SF12">
    <property type="entry name" value="DIACETYLCHITOBIOSE BINDING PROTEIN DASA"/>
    <property type="match status" value="1"/>
</dbReference>
<dbReference type="KEGG" id="vpy:HZI73_20900"/>
<gene>
    <name evidence="3" type="ORF">HZI73_20900</name>
</gene>
<protein>
    <submittedName>
        <fullName evidence="3">Extracellular solute-binding protein</fullName>
    </submittedName>
</protein>
<dbReference type="InterPro" id="IPR006059">
    <property type="entry name" value="SBP"/>
</dbReference>
<feature type="signal peptide" evidence="2">
    <location>
        <begin position="1"/>
        <end position="18"/>
    </location>
</feature>
<sequence>MKKLLTLLMMVVMLFSLAACGSEKEEKKETDTGSTENSAGDSKDNEGSEEKIPLRLYTYYADTDVAVVDQAVARLEEKFPIEIEIIHRVDATGVELKTMAAVGKLPDIYEVTGETIINTFLESGDIEPLEDVMEENGVMEKVNPTSLGSLVNADGHTYAMNFEPPRNFLIYYNQSVFDEYGVKLPTNYDELLEATKTFADNKIIPFALFAAQPWPGIQFYDTIASRYNPGGVKALMDGTADITDPGYVRAAEQVVELVNAGFIGKSSFATNASQAFELFKTGKAAMIGNGTWYLLDIAEYGEGYGYLDNPLAEPGKEAETLYVRSGGSSQGGWTVNPKGEHVDLAKKVAIEYCIERAVASVELFGTANPLTYEVTPKEARHPAAQKYSDEIGKFESTTYFPWNIPNPEIATALNDNHQALLSGGITVEEFIADMDKVIKANR</sequence>
<feature type="region of interest" description="Disordered" evidence="1">
    <location>
        <begin position="24"/>
        <end position="48"/>
    </location>
</feature>
<reference evidence="3" key="1">
    <citation type="submission" date="2020-07" db="EMBL/GenBank/DDBJ databases">
        <title>Vallitalea pronyensis genome.</title>
        <authorList>
            <person name="Postec A."/>
        </authorList>
    </citation>
    <scope>NUCLEOTIDE SEQUENCE</scope>
    <source>
        <strain evidence="3">FatNI3</strain>
    </source>
</reference>
<evidence type="ECO:0000256" key="1">
    <source>
        <dbReference type="SAM" id="MobiDB-lite"/>
    </source>
</evidence>
<keyword evidence="4" id="KW-1185">Reference proteome</keyword>
<dbReference type="RefSeq" id="WP_212695303.1">
    <property type="nucleotide sequence ID" value="NZ_CP058649.1"/>
</dbReference>
<dbReference type="InterPro" id="IPR050490">
    <property type="entry name" value="Bact_solute-bd_prot1"/>
</dbReference>
<dbReference type="PROSITE" id="PS51257">
    <property type="entry name" value="PROKAR_LIPOPROTEIN"/>
    <property type="match status" value="1"/>
</dbReference>
<dbReference type="PANTHER" id="PTHR43649">
    <property type="entry name" value="ARABINOSE-BINDING PROTEIN-RELATED"/>
    <property type="match status" value="1"/>
</dbReference>
<keyword evidence="2" id="KW-0732">Signal</keyword>
<evidence type="ECO:0000256" key="2">
    <source>
        <dbReference type="SAM" id="SignalP"/>
    </source>
</evidence>
<dbReference type="EMBL" id="CP058649">
    <property type="protein sequence ID" value="QUI24612.1"/>
    <property type="molecule type" value="Genomic_DNA"/>
</dbReference>